<dbReference type="PROSITE" id="PS01124">
    <property type="entry name" value="HTH_ARAC_FAMILY_2"/>
    <property type="match status" value="1"/>
</dbReference>
<dbReference type="SUPFAM" id="SSF51215">
    <property type="entry name" value="Regulatory protein AraC"/>
    <property type="match status" value="1"/>
</dbReference>
<evidence type="ECO:0000256" key="1">
    <source>
        <dbReference type="ARBA" id="ARBA00023015"/>
    </source>
</evidence>
<dbReference type="PRINTS" id="PR00032">
    <property type="entry name" value="HTHARAC"/>
</dbReference>
<evidence type="ECO:0000259" key="4">
    <source>
        <dbReference type="PROSITE" id="PS01124"/>
    </source>
</evidence>
<dbReference type="InterPro" id="IPR009057">
    <property type="entry name" value="Homeodomain-like_sf"/>
</dbReference>
<dbReference type="SUPFAM" id="SSF46689">
    <property type="entry name" value="Homeodomain-like"/>
    <property type="match status" value="2"/>
</dbReference>
<dbReference type="Gene3D" id="2.60.120.10">
    <property type="entry name" value="Jelly Rolls"/>
    <property type="match status" value="1"/>
</dbReference>
<keyword evidence="3" id="KW-0804">Transcription</keyword>
<gene>
    <name evidence="5" type="ORF">FRY98_09300</name>
</gene>
<evidence type="ECO:0000313" key="6">
    <source>
        <dbReference type="Proteomes" id="UP000325218"/>
    </source>
</evidence>
<sequence>MNSFYQNWELDQGLPMVIHRSKDLDFYPHFHAEVEFVYVKSGKIRVGVNKESRLLGQGDMAVIGSNDIHYYDSRGLGSVIYIVIFHPEMIGKAGGWPSGVRFDTPFICGRQQDLAPLIRPLLERIFREKRDALPGHELFIQASLSELCGTLLRRLEFTDLPSAQDEADPGRERIQQILSYIENHYPEDLSVETISSHFKMGPSYFCRMFKKNVGMNFKTFLNTIRVHSAKRKLENSGTSITEIALECGFGSIRTFNRVYRQFQGHAPSEFRKEMK</sequence>
<accession>A0A5D0CTA6</accession>
<dbReference type="Gene3D" id="1.10.10.60">
    <property type="entry name" value="Homeodomain-like"/>
    <property type="match status" value="2"/>
</dbReference>
<feature type="domain" description="HTH araC/xylS-type" evidence="4">
    <location>
        <begin position="175"/>
        <end position="273"/>
    </location>
</feature>
<dbReference type="PANTHER" id="PTHR43280:SF27">
    <property type="entry name" value="TRANSCRIPTIONAL REGULATOR MTLR"/>
    <property type="match status" value="1"/>
</dbReference>
<keyword evidence="6" id="KW-1185">Reference proteome</keyword>
<evidence type="ECO:0000313" key="5">
    <source>
        <dbReference type="EMBL" id="TYA12890.1"/>
    </source>
</evidence>
<dbReference type="GO" id="GO:0003700">
    <property type="term" value="F:DNA-binding transcription factor activity"/>
    <property type="evidence" value="ECO:0007669"/>
    <property type="project" value="InterPro"/>
</dbReference>
<dbReference type="Proteomes" id="UP000325218">
    <property type="component" value="Unassembled WGS sequence"/>
</dbReference>
<keyword evidence="1" id="KW-0805">Transcription regulation</keyword>
<dbReference type="AlphaFoldDB" id="A0A5D0CTA6"/>
<dbReference type="InterPro" id="IPR018062">
    <property type="entry name" value="HTH_AraC-typ_CS"/>
</dbReference>
<dbReference type="PANTHER" id="PTHR43280">
    <property type="entry name" value="ARAC-FAMILY TRANSCRIPTIONAL REGULATOR"/>
    <property type="match status" value="1"/>
</dbReference>
<reference evidence="5 6" key="1">
    <citation type="submission" date="2019-08" db="EMBL/GenBank/DDBJ databases">
        <title>Genome sequencing of Paenibacillus faecis DSM 23593(T).</title>
        <authorList>
            <person name="Kook J.-K."/>
            <person name="Park S.-N."/>
            <person name="Lim Y.K."/>
        </authorList>
    </citation>
    <scope>NUCLEOTIDE SEQUENCE [LARGE SCALE GENOMIC DNA]</scope>
    <source>
        <strain evidence="5 6">DSM 23593</strain>
    </source>
</reference>
<comment type="caution">
    <text evidence="5">The sequence shown here is derived from an EMBL/GenBank/DDBJ whole genome shotgun (WGS) entry which is preliminary data.</text>
</comment>
<dbReference type="Pfam" id="PF07883">
    <property type="entry name" value="Cupin_2"/>
    <property type="match status" value="1"/>
</dbReference>
<keyword evidence="2" id="KW-0238">DNA-binding</keyword>
<dbReference type="InterPro" id="IPR013096">
    <property type="entry name" value="Cupin_2"/>
</dbReference>
<evidence type="ECO:0000256" key="3">
    <source>
        <dbReference type="ARBA" id="ARBA00023163"/>
    </source>
</evidence>
<name>A0A5D0CTA6_9BACL</name>
<dbReference type="RefSeq" id="WP_148451492.1">
    <property type="nucleotide sequence ID" value="NZ_VSDO01000002.1"/>
</dbReference>
<dbReference type="Pfam" id="PF12833">
    <property type="entry name" value="HTH_18"/>
    <property type="match status" value="1"/>
</dbReference>
<dbReference type="InterPro" id="IPR014710">
    <property type="entry name" value="RmlC-like_jellyroll"/>
</dbReference>
<dbReference type="PROSITE" id="PS00041">
    <property type="entry name" value="HTH_ARAC_FAMILY_1"/>
    <property type="match status" value="1"/>
</dbReference>
<dbReference type="SMART" id="SM00342">
    <property type="entry name" value="HTH_ARAC"/>
    <property type="match status" value="1"/>
</dbReference>
<dbReference type="InterPro" id="IPR037923">
    <property type="entry name" value="HTH-like"/>
</dbReference>
<dbReference type="InterPro" id="IPR020449">
    <property type="entry name" value="Tscrpt_reg_AraC-type_HTH"/>
</dbReference>
<dbReference type="OrthoDB" id="9799319at2"/>
<dbReference type="EMBL" id="VSDO01000002">
    <property type="protein sequence ID" value="TYA12890.1"/>
    <property type="molecule type" value="Genomic_DNA"/>
</dbReference>
<dbReference type="InterPro" id="IPR018060">
    <property type="entry name" value="HTH_AraC"/>
</dbReference>
<proteinExistence type="predicted"/>
<organism evidence="5 6">
    <name type="scientific">Paenibacillus faecis</name>
    <dbReference type="NCBI Taxonomy" id="862114"/>
    <lineage>
        <taxon>Bacteria</taxon>
        <taxon>Bacillati</taxon>
        <taxon>Bacillota</taxon>
        <taxon>Bacilli</taxon>
        <taxon>Bacillales</taxon>
        <taxon>Paenibacillaceae</taxon>
        <taxon>Paenibacillus</taxon>
    </lineage>
</organism>
<protein>
    <submittedName>
        <fullName evidence="5">AraC family transcriptional regulator</fullName>
    </submittedName>
</protein>
<evidence type="ECO:0000256" key="2">
    <source>
        <dbReference type="ARBA" id="ARBA00023125"/>
    </source>
</evidence>
<dbReference type="GO" id="GO:0043565">
    <property type="term" value="F:sequence-specific DNA binding"/>
    <property type="evidence" value="ECO:0007669"/>
    <property type="project" value="InterPro"/>
</dbReference>